<keyword evidence="1" id="KW-1133">Transmembrane helix</keyword>
<keyword evidence="1" id="KW-0472">Membrane</keyword>
<dbReference type="NCBIfam" id="TIGR02532">
    <property type="entry name" value="IV_pilin_GFxxxE"/>
    <property type="match status" value="1"/>
</dbReference>
<dbReference type="InterPro" id="IPR032092">
    <property type="entry name" value="PilW"/>
</dbReference>
<dbReference type="InterPro" id="IPR012902">
    <property type="entry name" value="N_methyl_site"/>
</dbReference>
<dbReference type="RefSeq" id="WP_092024217.1">
    <property type="nucleotide sequence ID" value="NZ_FOUE01000005.1"/>
</dbReference>
<dbReference type="AlphaFoldDB" id="A0A1I4S801"/>
<evidence type="ECO:0000256" key="1">
    <source>
        <dbReference type="SAM" id="Phobius"/>
    </source>
</evidence>
<keyword evidence="1" id="KW-0812">Transmembrane</keyword>
<dbReference type="OrthoDB" id="5296662at2"/>
<organism evidence="2 3">
    <name type="scientific">Marinobacter zhejiangensis</name>
    <dbReference type="NCBI Taxonomy" id="488535"/>
    <lineage>
        <taxon>Bacteria</taxon>
        <taxon>Pseudomonadati</taxon>
        <taxon>Pseudomonadota</taxon>
        <taxon>Gammaproteobacteria</taxon>
        <taxon>Pseudomonadales</taxon>
        <taxon>Marinobacteraceae</taxon>
        <taxon>Marinobacter</taxon>
    </lineage>
</organism>
<reference evidence="3" key="1">
    <citation type="submission" date="2016-10" db="EMBL/GenBank/DDBJ databases">
        <authorList>
            <person name="Varghese N."/>
            <person name="Submissions S."/>
        </authorList>
    </citation>
    <scope>NUCLEOTIDE SEQUENCE [LARGE SCALE GENOMIC DNA]</scope>
    <source>
        <strain evidence="3">CGMCC 1.7061</strain>
    </source>
</reference>
<dbReference type="Pfam" id="PF16074">
    <property type="entry name" value="PilW"/>
    <property type="match status" value="1"/>
</dbReference>
<gene>
    <name evidence="2" type="ORF">SAMN04487963_3067</name>
</gene>
<dbReference type="PROSITE" id="PS00409">
    <property type="entry name" value="PROKAR_NTER_METHYL"/>
    <property type="match status" value="1"/>
</dbReference>
<evidence type="ECO:0000313" key="3">
    <source>
        <dbReference type="Proteomes" id="UP000198519"/>
    </source>
</evidence>
<sequence>MIRERRFATLELSREFGQRGLSLVELMVALALSTVLILGVMTVYLDSNKTSRVSTSLARIQESGRIGVDIMARDIRMVGFQGCADPMSIGMNIIARFPPTLDFAQSGLRGWEVDDSNWADGTEFDDTAIETRARQGSDVLAVQRGETVPISLTGNMNVPNANLQVEGELGLFEQNDIVLISDCENADLFRITSEPTSGTWAHANGANSNNDNRLSQLYNDSARIMRFSSTVYYVADTGRDDTRGNPIYALYRQTDNMLNTGAASFTRDELVEGVDSMQILYGERLSTDNIRFVPADTVGLDMANVVAVKIGLLISDPEGTRDVADNLTYALPGQNIAPAGAAGATVTHAGDLRVRKTFETSVNLRNRIRD</sequence>
<accession>A0A1I4S801</accession>
<dbReference type="Proteomes" id="UP000198519">
    <property type="component" value="Unassembled WGS sequence"/>
</dbReference>
<dbReference type="STRING" id="488535.SAMN04487963_3067"/>
<protein>
    <submittedName>
        <fullName evidence="2">Type IV pilus assembly protein PilW</fullName>
    </submittedName>
</protein>
<name>A0A1I4S801_9GAMM</name>
<dbReference type="Pfam" id="PF07963">
    <property type="entry name" value="N_methyl"/>
    <property type="match status" value="1"/>
</dbReference>
<dbReference type="EMBL" id="FOUE01000005">
    <property type="protein sequence ID" value="SFM60471.1"/>
    <property type="molecule type" value="Genomic_DNA"/>
</dbReference>
<keyword evidence="3" id="KW-1185">Reference proteome</keyword>
<dbReference type="GO" id="GO:0043683">
    <property type="term" value="P:type IV pilus assembly"/>
    <property type="evidence" value="ECO:0007669"/>
    <property type="project" value="InterPro"/>
</dbReference>
<feature type="transmembrane region" description="Helical" evidence="1">
    <location>
        <begin position="21"/>
        <end position="45"/>
    </location>
</feature>
<proteinExistence type="predicted"/>
<evidence type="ECO:0000313" key="2">
    <source>
        <dbReference type="EMBL" id="SFM60471.1"/>
    </source>
</evidence>